<accession>A0AAV7PQZ1</accession>
<sequence>MQSCAAELAYSRQTGACQGISLPDTCWENSGDPSQRGRRLIQRRCRSRAGVLTLEAGGVHGASPDVTSGVGLGLQGRGWRWRPTAAPEATQGGSRRFRGPGNGWLVVQAPT</sequence>
<dbReference type="EMBL" id="JANPWB010000011">
    <property type="protein sequence ID" value="KAJ1129319.1"/>
    <property type="molecule type" value="Genomic_DNA"/>
</dbReference>
<dbReference type="AlphaFoldDB" id="A0AAV7PQZ1"/>
<protein>
    <submittedName>
        <fullName evidence="1">Uncharacterized protein</fullName>
    </submittedName>
</protein>
<organism evidence="1 2">
    <name type="scientific">Pleurodeles waltl</name>
    <name type="common">Iberian ribbed newt</name>
    <dbReference type="NCBI Taxonomy" id="8319"/>
    <lineage>
        <taxon>Eukaryota</taxon>
        <taxon>Metazoa</taxon>
        <taxon>Chordata</taxon>
        <taxon>Craniata</taxon>
        <taxon>Vertebrata</taxon>
        <taxon>Euteleostomi</taxon>
        <taxon>Amphibia</taxon>
        <taxon>Batrachia</taxon>
        <taxon>Caudata</taxon>
        <taxon>Salamandroidea</taxon>
        <taxon>Salamandridae</taxon>
        <taxon>Pleurodelinae</taxon>
        <taxon>Pleurodeles</taxon>
    </lineage>
</organism>
<comment type="caution">
    <text evidence="1">The sequence shown here is derived from an EMBL/GenBank/DDBJ whole genome shotgun (WGS) entry which is preliminary data.</text>
</comment>
<evidence type="ECO:0000313" key="2">
    <source>
        <dbReference type="Proteomes" id="UP001066276"/>
    </source>
</evidence>
<reference evidence="1" key="1">
    <citation type="journal article" date="2022" name="bioRxiv">
        <title>Sequencing and chromosome-scale assembly of the giantPleurodeles waltlgenome.</title>
        <authorList>
            <person name="Brown T."/>
            <person name="Elewa A."/>
            <person name="Iarovenko S."/>
            <person name="Subramanian E."/>
            <person name="Araus A.J."/>
            <person name="Petzold A."/>
            <person name="Susuki M."/>
            <person name="Suzuki K.-i.T."/>
            <person name="Hayashi T."/>
            <person name="Toyoda A."/>
            <person name="Oliveira C."/>
            <person name="Osipova E."/>
            <person name="Leigh N.D."/>
            <person name="Simon A."/>
            <person name="Yun M.H."/>
        </authorList>
    </citation>
    <scope>NUCLEOTIDE SEQUENCE</scope>
    <source>
        <strain evidence="1">20211129_DDA</strain>
        <tissue evidence="1">Liver</tissue>
    </source>
</reference>
<proteinExistence type="predicted"/>
<name>A0AAV7PQZ1_PLEWA</name>
<keyword evidence="2" id="KW-1185">Reference proteome</keyword>
<dbReference type="Proteomes" id="UP001066276">
    <property type="component" value="Chromosome 7"/>
</dbReference>
<gene>
    <name evidence="1" type="ORF">NDU88_007690</name>
</gene>
<evidence type="ECO:0000313" key="1">
    <source>
        <dbReference type="EMBL" id="KAJ1129319.1"/>
    </source>
</evidence>